<evidence type="ECO:0000256" key="3">
    <source>
        <dbReference type="ARBA" id="ARBA00022833"/>
    </source>
</evidence>
<keyword evidence="5" id="KW-0472">Membrane</keyword>
<evidence type="ECO:0000256" key="2">
    <source>
        <dbReference type="ARBA" id="ARBA00022771"/>
    </source>
</evidence>
<keyword evidence="5" id="KW-1133">Transmembrane helix</keyword>
<comment type="caution">
    <text evidence="7">The sequence shown here is derived from an EMBL/GenBank/DDBJ whole genome shotgun (WGS) entry which is preliminary data.</text>
</comment>
<feature type="domain" description="THAP-type" evidence="6">
    <location>
        <begin position="50"/>
        <end position="115"/>
    </location>
</feature>
<organism evidence="7 8">
    <name type="scientific">Aromia moschata</name>
    <dbReference type="NCBI Taxonomy" id="1265417"/>
    <lineage>
        <taxon>Eukaryota</taxon>
        <taxon>Metazoa</taxon>
        <taxon>Ecdysozoa</taxon>
        <taxon>Arthropoda</taxon>
        <taxon>Hexapoda</taxon>
        <taxon>Insecta</taxon>
        <taxon>Pterygota</taxon>
        <taxon>Neoptera</taxon>
        <taxon>Endopterygota</taxon>
        <taxon>Coleoptera</taxon>
        <taxon>Polyphaga</taxon>
        <taxon>Cucujiformia</taxon>
        <taxon>Chrysomeloidea</taxon>
        <taxon>Cerambycidae</taxon>
        <taxon>Cerambycinae</taxon>
        <taxon>Callichromatini</taxon>
        <taxon>Aromia</taxon>
    </lineage>
</organism>
<gene>
    <name evidence="7" type="ORF">NQ318_009275</name>
</gene>
<keyword evidence="5" id="KW-0812">Transmembrane</keyword>
<accession>A0AAV8YI28</accession>
<evidence type="ECO:0000256" key="1">
    <source>
        <dbReference type="ARBA" id="ARBA00022723"/>
    </source>
</evidence>
<keyword evidence="2" id="KW-0863">Zinc-finger</keyword>
<evidence type="ECO:0000313" key="8">
    <source>
        <dbReference type="Proteomes" id="UP001162162"/>
    </source>
</evidence>
<reference evidence="7" key="1">
    <citation type="journal article" date="2023" name="Insect Mol. Biol.">
        <title>Genome sequencing provides insights into the evolution of gene families encoding plant cell wall-degrading enzymes in longhorned beetles.</title>
        <authorList>
            <person name="Shin N.R."/>
            <person name="Okamura Y."/>
            <person name="Kirsch R."/>
            <person name="Pauchet Y."/>
        </authorList>
    </citation>
    <scope>NUCLEOTIDE SEQUENCE</scope>
    <source>
        <strain evidence="7">AMC_N1</strain>
    </source>
</reference>
<protein>
    <recommendedName>
        <fullName evidence="6">THAP-type domain-containing protein</fullName>
    </recommendedName>
</protein>
<dbReference type="GO" id="GO:0008270">
    <property type="term" value="F:zinc ion binding"/>
    <property type="evidence" value="ECO:0007669"/>
    <property type="project" value="UniProtKB-KW"/>
</dbReference>
<keyword evidence="4" id="KW-0238">DNA-binding</keyword>
<dbReference type="GO" id="GO:0003677">
    <property type="term" value="F:DNA binding"/>
    <property type="evidence" value="ECO:0007669"/>
    <property type="project" value="UniProtKB-KW"/>
</dbReference>
<dbReference type="InterPro" id="IPR006612">
    <property type="entry name" value="THAP_Znf"/>
</dbReference>
<dbReference type="SUPFAM" id="SSF57716">
    <property type="entry name" value="Glucocorticoid receptor-like (DNA-binding domain)"/>
    <property type="match status" value="1"/>
</dbReference>
<keyword evidence="3" id="KW-0862">Zinc</keyword>
<evidence type="ECO:0000313" key="7">
    <source>
        <dbReference type="EMBL" id="KAJ8951341.1"/>
    </source>
</evidence>
<evidence type="ECO:0000256" key="4">
    <source>
        <dbReference type="ARBA" id="ARBA00023125"/>
    </source>
</evidence>
<sequence length="117" mass="13706">MVSQQTDHWAIIYSNVYLKWITIVVYLAVRPGLRGIPNNFIYFLNKESIKFPLVNKFGQKERIDRRKAWILQLSIGKPVSKFMKVCSLHFAEKDYIYPSKDSKNRKILKKTAVPSNS</sequence>
<evidence type="ECO:0000256" key="5">
    <source>
        <dbReference type="SAM" id="Phobius"/>
    </source>
</evidence>
<evidence type="ECO:0000259" key="6">
    <source>
        <dbReference type="Pfam" id="PF05485"/>
    </source>
</evidence>
<keyword evidence="1" id="KW-0479">Metal-binding</keyword>
<proteinExistence type="predicted"/>
<dbReference type="Proteomes" id="UP001162162">
    <property type="component" value="Unassembled WGS sequence"/>
</dbReference>
<dbReference type="EMBL" id="JAPWTK010000086">
    <property type="protein sequence ID" value="KAJ8951341.1"/>
    <property type="molecule type" value="Genomic_DNA"/>
</dbReference>
<keyword evidence="8" id="KW-1185">Reference proteome</keyword>
<name>A0AAV8YI28_9CUCU</name>
<dbReference type="AlphaFoldDB" id="A0AAV8YI28"/>
<feature type="transmembrane region" description="Helical" evidence="5">
    <location>
        <begin position="12"/>
        <end position="29"/>
    </location>
</feature>
<dbReference type="Pfam" id="PF05485">
    <property type="entry name" value="THAP"/>
    <property type="match status" value="1"/>
</dbReference>